<dbReference type="GO" id="GO:0051453">
    <property type="term" value="P:regulation of intracellular pH"/>
    <property type="evidence" value="ECO:0007669"/>
    <property type="project" value="TreeGrafter"/>
</dbReference>
<dbReference type="AlphaFoldDB" id="A0AAD9JUP3"/>
<keyword evidence="6" id="KW-0915">Sodium</keyword>
<feature type="transmembrane region" description="Helical" evidence="10">
    <location>
        <begin position="26"/>
        <end position="44"/>
    </location>
</feature>
<keyword evidence="4 10" id="KW-0812">Transmembrane</keyword>
<gene>
    <name evidence="12" type="ORF">LSH36_147g09030</name>
</gene>
<evidence type="ECO:0000256" key="9">
    <source>
        <dbReference type="ARBA" id="ARBA00023201"/>
    </source>
</evidence>
<evidence type="ECO:0000256" key="6">
    <source>
        <dbReference type="ARBA" id="ARBA00023053"/>
    </source>
</evidence>
<feature type="domain" description="Cation/H+ exchanger transmembrane" evidence="11">
    <location>
        <begin position="39"/>
        <end position="167"/>
    </location>
</feature>
<dbReference type="Gene3D" id="6.10.140.1330">
    <property type="match status" value="2"/>
</dbReference>
<reference evidence="12" key="1">
    <citation type="journal article" date="2023" name="Mol. Biol. Evol.">
        <title>Third-Generation Sequencing Reveals the Adaptive Role of the Epigenome in Three Deep-Sea Polychaetes.</title>
        <authorList>
            <person name="Perez M."/>
            <person name="Aroh O."/>
            <person name="Sun Y."/>
            <person name="Lan Y."/>
            <person name="Juniper S.K."/>
            <person name="Young C.R."/>
            <person name="Angers B."/>
            <person name="Qian P.Y."/>
        </authorList>
    </citation>
    <scope>NUCLEOTIDE SEQUENCE</scope>
    <source>
        <strain evidence="12">P08H-3</strain>
    </source>
</reference>
<keyword evidence="8 10" id="KW-0472">Membrane</keyword>
<evidence type="ECO:0000313" key="13">
    <source>
        <dbReference type="Proteomes" id="UP001208570"/>
    </source>
</evidence>
<evidence type="ECO:0000259" key="11">
    <source>
        <dbReference type="Pfam" id="PF00999"/>
    </source>
</evidence>
<feature type="transmembrane region" description="Helical" evidence="10">
    <location>
        <begin position="141"/>
        <end position="165"/>
    </location>
</feature>
<organism evidence="12 13">
    <name type="scientific">Paralvinella palmiformis</name>
    <dbReference type="NCBI Taxonomy" id="53620"/>
    <lineage>
        <taxon>Eukaryota</taxon>
        <taxon>Metazoa</taxon>
        <taxon>Spiralia</taxon>
        <taxon>Lophotrochozoa</taxon>
        <taxon>Annelida</taxon>
        <taxon>Polychaeta</taxon>
        <taxon>Sedentaria</taxon>
        <taxon>Canalipalpata</taxon>
        <taxon>Terebellida</taxon>
        <taxon>Terebelliformia</taxon>
        <taxon>Alvinellidae</taxon>
        <taxon>Paralvinella</taxon>
    </lineage>
</organism>
<comment type="caution">
    <text evidence="12">The sequence shown here is derived from an EMBL/GenBank/DDBJ whole genome shotgun (WGS) entry which is preliminary data.</text>
</comment>
<dbReference type="Proteomes" id="UP001208570">
    <property type="component" value="Unassembled WGS sequence"/>
</dbReference>
<evidence type="ECO:0000256" key="5">
    <source>
        <dbReference type="ARBA" id="ARBA00022989"/>
    </source>
</evidence>
<feature type="domain" description="Cation/H+ exchanger transmembrane" evidence="11">
    <location>
        <begin position="260"/>
        <end position="386"/>
    </location>
</feature>
<keyword evidence="9" id="KW-0739">Sodium transport</keyword>
<feature type="transmembrane region" description="Helical" evidence="10">
    <location>
        <begin position="85"/>
        <end position="102"/>
    </location>
</feature>
<keyword evidence="3" id="KW-1003">Cell membrane</keyword>
<keyword evidence="13" id="KW-1185">Reference proteome</keyword>
<feature type="transmembrane region" description="Helical" evidence="10">
    <location>
        <begin position="305"/>
        <end position="328"/>
    </location>
</feature>
<dbReference type="EMBL" id="JAODUP010000147">
    <property type="protein sequence ID" value="KAK2159754.1"/>
    <property type="molecule type" value="Genomic_DNA"/>
</dbReference>
<evidence type="ECO:0000256" key="3">
    <source>
        <dbReference type="ARBA" id="ARBA00022475"/>
    </source>
</evidence>
<dbReference type="InterPro" id="IPR018422">
    <property type="entry name" value="Cation/H_exchanger_CPA1"/>
</dbReference>
<dbReference type="GO" id="GO:0015385">
    <property type="term" value="F:sodium:proton antiporter activity"/>
    <property type="evidence" value="ECO:0007669"/>
    <property type="project" value="InterPro"/>
</dbReference>
<evidence type="ECO:0000313" key="12">
    <source>
        <dbReference type="EMBL" id="KAK2159754.1"/>
    </source>
</evidence>
<evidence type="ECO:0000256" key="4">
    <source>
        <dbReference type="ARBA" id="ARBA00022692"/>
    </source>
</evidence>
<feature type="transmembrane region" description="Helical" evidence="10">
    <location>
        <begin position="51"/>
        <end position="70"/>
    </location>
</feature>
<evidence type="ECO:0000256" key="10">
    <source>
        <dbReference type="SAM" id="Phobius"/>
    </source>
</evidence>
<sequence>MMTLNSTDQSNITDSETAIENKEPTAIIFIFFSFTLGAVIRSLLKKVPLPYTVVLMVMGCTVGIISRYVHSVARYTTLASLDPHTILNVFLPVLIFESAFNMEIHMFMKSLPQVLLLAVPGLLFATFLTCVYSMFVFSYGWSWSVGMLFGSLISATDPVAVVALLRDIAGHCLSDFFNLFVVITPGKKAPILFFRCRDGGQNGDISSSTGDDNDGGPLLRGFGRVVVICDATRYQLDNAGAHHRKAVATSNKGPKSLSLRASKELATIVEGESMLNDGAAIVLFKVFKVMAASGSRFGGLDIMYYFLRVVIGGPLFGFIMAKLTTLWLGNIFNDALTEITITLCATYVTFYIGEVWLDVSGVLALVVLGVTLSASRASISPEVEVFLHRSTCPPLREYWCLVADDSVNRSDLQ</sequence>
<dbReference type="Pfam" id="PF00999">
    <property type="entry name" value="Na_H_Exchanger"/>
    <property type="match status" value="2"/>
</dbReference>
<dbReference type="InterPro" id="IPR006153">
    <property type="entry name" value="Cation/H_exchanger_TM"/>
</dbReference>
<dbReference type="GO" id="GO:0015386">
    <property type="term" value="F:potassium:proton antiporter activity"/>
    <property type="evidence" value="ECO:0007669"/>
    <property type="project" value="TreeGrafter"/>
</dbReference>
<accession>A0AAD9JUP3</accession>
<evidence type="ECO:0000256" key="2">
    <source>
        <dbReference type="ARBA" id="ARBA00022448"/>
    </source>
</evidence>
<protein>
    <recommendedName>
        <fullName evidence="11">Cation/H+ exchanger transmembrane domain-containing protein</fullName>
    </recommendedName>
</protein>
<dbReference type="PANTHER" id="PTHR10110">
    <property type="entry name" value="SODIUM/HYDROGEN EXCHANGER"/>
    <property type="match status" value="1"/>
</dbReference>
<feature type="transmembrane region" description="Helical" evidence="10">
    <location>
        <begin position="348"/>
        <end position="372"/>
    </location>
</feature>
<evidence type="ECO:0000256" key="8">
    <source>
        <dbReference type="ARBA" id="ARBA00023136"/>
    </source>
</evidence>
<feature type="transmembrane region" description="Helical" evidence="10">
    <location>
        <begin position="114"/>
        <end position="135"/>
    </location>
</feature>
<evidence type="ECO:0000256" key="1">
    <source>
        <dbReference type="ARBA" id="ARBA00004651"/>
    </source>
</evidence>
<keyword evidence="2" id="KW-0813">Transport</keyword>
<evidence type="ECO:0000256" key="7">
    <source>
        <dbReference type="ARBA" id="ARBA00023065"/>
    </source>
</evidence>
<keyword evidence="5 10" id="KW-1133">Transmembrane helix</keyword>
<dbReference type="GO" id="GO:0098719">
    <property type="term" value="P:sodium ion import across plasma membrane"/>
    <property type="evidence" value="ECO:0007669"/>
    <property type="project" value="TreeGrafter"/>
</dbReference>
<dbReference type="PANTHER" id="PTHR10110:SF86">
    <property type="entry name" value="SODIUM_HYDROGEN EXCHANGER 7"/>
    <property type="match status" value="1"/>
</dbReference>
<name>A0AAD9JUP3_9ANNE</name>
<comment type="subcellular location">
    <subcellularLocation>
        <location evidence="1">Cell membrane</location>
        <topology evidence="1">Multi-pass membrane protein</topology>
    </subcellularLocation>
</comment>
<proteinExistence type="predicted"/>
<dbReference type="GO" id="GO:0005886">
    <property type="term" value="C:plasma membrane"/>
    <property type="evidence" value="ECO:0007669"/>
    <property type="project" value="UniProtKB-SubCell"/>
</dbReference>
<keyword evidence="7" id="KW-0406">Ion transport</keyword>